<reference evidence="4" key="1">
    <citation type="submission" date="2016-10" db="EMBL/GenBank/DDBJ databases">
        <authorList>
            <person name="Varghese N."/>
            <person name="Submissions S."/>
        </authorList>
    </citation>
    <scope>NUCLEOTIDE SEQUENCE [LARGE SCALE GENOMIC DNA]</scope>
    <source>
        <strain evidence="4">KPR-1</strain>
    </source>
</reference>
<evidence type="ECO:0000313" key="3">
    <source>
        <dbReference type="EMBL" id="SDZ93810.1"/>
    </source>
</evidence>
<dbReference type="Proteomes" id="UP000199288">
    <property type="component" value="Unassembled WGS sequence"/>
</dbReference>
<keyword evidence="2" id="KW-0175">Coiled coil</keyword>
<protein>
    <recommendedName>
        <fullName evidence="5">Phosphate transport regulator</fullName>
    </recommendedName>
</protein>
<evidence type="ECO:0000313" key="4">
    <source>
        <dbReference type="Proteomes" id="UP000199288"/>
    </source>
</evidence>
<dbReference type="RefSeq" id="WP_092561844.1">
    <property type="nucleotide sequence ID" value="NZ_FNQV01000003.1"/>
</dbReference>
<proteinExistence type="inferred from homology"/>
<gene>
    <name evidence="3" type="ORF">SAMN02910418_00593</name>
</gene>
<dbReference type="AlphaFoldDB" id="A0A1H3X3H6"/>
<dbReference type="InterPro" id="IPR038078">
    <property type="entry name" value="PhoU-like_sf"/>
</dbReference>
<dbReference type="Gene3D" id="1.20.58.220">
    <property type="entry name" value="Phosphate transport system protein phou homolog 2, domain 2"/>
    <property type="match status" value="1"/>
</dbReference>
<organism evidence="3 4">
    <name type="scientific">Bowdeniella nasicola</name>
    <dbReference type="NCBI Taxonomy" id="208480"/>
    <lineage>
        <taxon>Bacteria</taxon>
        <taxon>Bacillati</taxon>
        <taxon>Actinomycetota</taxon>
        <taxon>Actinomycetes</taxon>
        <taxon>Actinomycetales</taxon>
        <taxon>Actinomycetaceae</taxon>
        <taxon>Bowdeniella</taxon>
    </lineage>
</organism>
<name>A0A1H3X3H6_9ACTO</name>
<comment type="similarity">
    <text evidence="1">Belongs to the UPF0111 family.</text>
</comment>
<dbReference type="PANTHER" id="PTHR37298:SF1">
    <property type="entry name" value="UPF0111 PROTEIN YKAA"/>
    <property type="match status" value="1"/>
</dbReference>
<dbReference type="Pfam" id="PF01865">
    <property type="entry name" value="PhoU_div"/>
    <property type="match status" value="1"/>
</dbReference>
<evidence type="ECO:0000256" key="1">
    <source>
        <dbReference type="ARBA" id="ARBA00008591"/>
    </source>
</evidence>
<dbReference type="OrthoDB" id="9797568at2"/>
<keyword evidence="4" id="KW-1185">Reference proteome</keyword>
<dbReference type="InterPro" id="IPR052912">
    <property type="entry name" value="UPF0111_domain"/>
</dbReference>
<dbReference type="EMBL" id="FNQV01000003">
    <property type="protein sequence ID" value="SDZ93810.1"/>
    <property type="molecule type" value="Genomic_DNA"/>
</dbReference>
<dbReference type="PANTHER" id="PTHR37298">
    <property type="entry name" value="UPF0111 PROTEIN YKAA"/>
    <property type="match status" value="1"/>
</dbReference>
<sequence>MRFRVTPHDSSFFDIMAETADCLVRGSALLVQILNADMKDRKELAAKLHEVENEADGFTHKLYQKLNQTFVTPLDRDDLYLLASNMDDCMDYMDEAGDLIVLYKIGELPKRVVAQVNVLQRCAELTAEAAPRLRSMDSLRDYWVEINRLENEADREYRRLLADLFEKEDDPKRIIKLKDIITSLERGVDAFERLANAVETIAVKES</sequence>
<dbReference type="InterPro" id="IPR018445">
    <property type="entry name" value="Put_Phosphate_transp_reg"/>
</dbReference>
<dbReference type="SUPFAM" id="SSF109755">
    <property type="entry name" value="PhoU-like"/>
    <property type="match status" value="1"/>
</dbReference>
<evidence type="ECO:0000256" key="2">
    <source>
        <dbReference type="SAM" id="Coils"/>
    </source>
</evidence>
<accession>A0A1H3X3H6</accession>
<feature type="coiled-coil region" evidence="2">
    <location>
        <begin position="34"/>
        <end position="61"/>
    </location>
</feature>
<evidence type="ECO:0008006" key="5">
    <source>
        <dbReference type="Google" id="ProtNLM"/>
    </source>
</evidence>